<evidence type="ECO:0000256" key="1">
    <source>
        <dbReference type="SAM" id="MobiDB-lite"/>
    </source>
</evidence>
<reference evidence="2" key="1">
    <citation type="submission" date="2021-01" db="EMBL/GenBank/DDBJ databases">
        <authorList>
            <person name="Kaushik A."/>
        </authorList>
    </citation>
    <scope>NUCLEOTIDE SEQUENCE</scope>
    <source>
        <strain evidence="2">AG1-1B</strain>
    </source>
</reference>
<feature type="region of interest" description="Disordered" evidence="1">
    <location>
        <begin position="111"/>
        <end position="155"/>
    </location>
</feature>
<dbReference type="EMBL" id="CAJMWQ010000974">
    <property type="protein sequence ID" value="CAE6416966.1"/>
    <property type="molecule type" value="Genomic_DNA"/>
</dbReference>
<feature type="compositionally biased region" description="Basic and acidic residues" evidence="1">
    <location>
        <begin position="135"/>
        <end position="148"/>
    </location>
</feature>
<comment type="caution">
    <text evidence="2">The sequence shown here is derived from an EMBL/GenBank/DDBJ whole genome shotgun (WGS) entry which is preliminary data.</text>
</comment>
<evidence type="ECO:0000313" key="2">
    <source>
        <dbReference type="EMBL" id="CAE6416966.1"/>
    </source>
</evidence>
<feature type="region of interest" description="Disordered" evidence="1">
    <location>
        <begin position="25"/>
        <end position="48"/>
    </location>
</feature>
<gene>
    <name evidence="2" type="ORF">RDB_LOCUS44523</name>
</gene>
<name>A0A8H2X6X9_9AGAM</name>
<feature type="compositionally biased region" description="Low complexity" evidence="1">
    <location>
        <begin position="37"/>
        <end position="47"/>
    </location>
</feature>
<dbReference type="AlphaFoldDB" id="A0A8H2X6X9"/>
<organism evidence="2 3">
    <name type="scientific">Rhizoctonia solani</name>
    <dbReference type="NCBI Taxonomy" id="456999"/>
    <lineage>
        <taxon>Eukaryota</taxon>
        <taxon>Fungi</taxon>
        <taxon>Dikarya</taxon>
        <taxon>Basidiomycota</taxon>
        <taxon>Agaricomycotina</taxon>
        <taxon>Agaricomycetes</taxon>
        <taxon>Cantharellales</taxon>
        <taxon>Ceratobasidiaceae</taxon>
        <taxon>Rhizoctonia</taxon>
    </lineage>
</organism>
<feature type="compositionally biased region" description="Acidic residues" evidence="1">
    <location>
        <begin position="117"/>
        <end position="127"/>
    </location>
</feature>
<accession>A0A8H2X6X9</accession>
<sequence length="173" mass="18637">MASSSTPNSLRDLYAAPPDGWSFFPAPEDLSSSGTKSSASPWPSRSARSADSHVFDLAPLASDVVSLDPQMAIKALVASGALQYATTAIAMPFEVGKVLLQIQWVPKDHVGPAPDELIPDEKEEDALSDASGDSYFHDPDEPRSRIRLEPTQPRLADEEGSLFRLVLPKAYGE</sequence>
<proteinExistence type="predicted"/>
<dbReference type="Proteomes" id="UP000663826">
    <property type="component" value="Unassembled WGS sequence"/>
</dbReference>
<protein>
    <submittedName>
        <fullName evidence="2">Uncharacterized protein</fullName>
    </submittedName>
</protein>
<evidence type="ECO:0000313" key="3">
    <source>
        <dbReference type="Proteomes" id="UP000663826"/>
    </source>
</evidence>